<keyword evidence="2" id="KW-0496">Mitochondrion</keyword>
<dbReference type="GO" id="GO:0005758">
    <property type="term" value="C:mitochondrial intermembrane space"/>
    <property type="evidence" value="ECO:0007669"/>
    <property type="project" value="UniProtKB-SubCell"/>
</dbReference>
<reference evidence="8" key="1">
    <citation type="submission" date="2025-08" db="UniProtKB">
        <authorList>
            <consortium name="RefSeq"/>
        </authorList>
    </citation>
    <scope>IDENTIFICATION</scope>
    <source>
        <tissue evidence="8">Thorax and Abdomen</tissue>
    </source>
</reference>
<keyword evidence="3" id="KW-1015">Disulfide bond</keyword>
<dbReference type="InParanoid" id="A0A6J0C253"/>
<evidence type="ECO:0000256" key="6">
    <source>
        <dbReference type="SAM" id="MobiDB-lite"/>
    </source>
</evidence>
<dbReference type="PANTHER" id="PTHR46811">
    <property type="entry name" value="COILED-COIL-HELIX-COILED-COIL-HELIX DOMAIN-CONTAINING PROTEIN 7"/>
    <property type="match status" value="1"/>
</dbReference>
<evidence type="ECO:0000256" key="1">
    <source>
        <dbReference type="ARBA" id="ARBA00004569"/>
    </source>
</evidence>
<dbReference type="GeneID" id="107224889"/>
<evidence type="ECO:0000313" key="8">
    <source>
        <dbReference type="RefSeq" id="XP_015520617.2"/>
    </source>
</evidence>
<dbReference type="OrthoDB" id="9971592at2759"/>
<dbReference type="FunCoup" id="A0A6J0C253">
    <property type="interactions" value="515"/>
</dbReference>
<dbReference type="AlphaFoldDB" id="A0A6J0C253"/>
<evidence type="ECO:0000256" key="2">
    <source>
        <dbReference type="ARBA" id="ARBA00023128"/>
    </source>
</evidence>
<dbReference type="Pfam" id="PF02297">
    <property type="entry name" value="COX6B"/>
    <property type="match status" value="1"/>
</dbReference>
<comment type="similarity">
    <text evidence="4">Belongs to the CHCHD7 family.</text>
</comment>
<feature type="compositionally biased region" description="Basic and acidic residues" evidence="6">
    <location>
        <begin position="13"/>
        <end position="33"/>
    </location>
</feature>
<name>A0A6J0C253_NEOLC</name>
<gene>
    <name evidence="8" type="primary">LOC107224889</name>
</gene>
<dbReference type="InterPro" id="IPR009069">
    <property type="entry name" value="Cys_alpha_HP_mot_SF"/>
</dbReference>
<dbReference type="SUPFAM" id="SSF47072">
    <property type="entry name" value="Cysteine alpha-hairpin motif"/>
    <property type="match status" value="1"/>
</dbReference>
<dbReference type="PROSITE" id="PS51808">
    <property type="entry name" value="CHCH"/>
    <property type="match status" value="1"/>
</dbReference>
<dbReference type="GO" id="GO:0033108">
    <property type="term" value="P:mitochondrial respiratory chain complex assembly"/>
    <property type="evidence" value="ECO:0007669"/>
    <property type="project" value="TreeGrafter"/>
</dbReference>
<evidence type="ECO:0000256" key="4">
    <source>
        <dbReference type="ARBA" id="ARBA00038205"/>
    </source>
</evidence>
<keyword evidence="7" id="KW-1185">Reference proteome</keyword>
<evidence type="ECO:0000313" key="7">
    <source>
        <dbReference type="Proteomes" id="UP000829291"/>
    </source>
</evidence>
<feature type="region of interest" description="Disordered" evidence="6">
    <location>
        <begin position="1"/>
        <end position="37"/>
    </location>
</feature>
<proteinExistence type="inferred from homology"/>
<accession>A0A6J0C253</accession>
<evidence type="ECO:0000256" key="5">
    <source>
        <dbReference type="ARBA" id="ARBA00039509"/>
    </source>
</evidence>
<dbReference type="PANTHER" id="PTHR46811:SF1">
    <property type="entry name" value="COILED-COIL-HELIX-COILED-COIL-HELIX DOMAIN-CONTAINING PROTEIN 7"/>
    <property type="match status" value="1"/>
</dbReference>
<sequence length="110" mass="13074">MRSPLEMSTADEQIERQKKRNDTTRKRSTKLDSEENNPCLKEHHLSLKCLNENNADHDACTLYFMNYKNCKDFWYQVTRERRKNGIKPYLPPPADRLKIKGEYLKANSPK</sequence>
<dbReference type="RefSeq" id="XP_015520617.2">
    <property type="nucleotide sequence ID" value="XM_015665131.2"/>
</dbReference>
<organism evidence="8">
    <name type="scientific">Neodiprion lecontei</name>
    <name type="common">Redheaded pine sawfly</name>
    <dbReference type="NCBI Taxonomy" id="441921"/>
    <lineage>
        <taxon>Eukaryota</taxon>
        <taxon>Metazoa</taxon>
        <taxon>Ecdysozoa</taxon>
        <taxon>Arthropoda</taxon>
        <taxon>Hexapoda</taxon>
        <taxon>Insecta</taxon>
        <taxon>Pterygota</taxon>
        <taxon>Neoptera</taxon>
        <taxon>Endopterygota</taxon>
        <taxon>Hymenoptera</taxon>
        <taxon>Tenthredinoidea</taxon>
        <taxon>Diprionidae</taxon>
        <taxon>Diprioninae</taxon>
        <taxon>Neodiprion</taxon>
    </lineage>
</organism>
<dbReference type="KEGG" id="nlo:107224889"/>
<dbReference type="InterPro" id="IPR051040">
    <property type="entry name" value="COX23"/>
</dbReference>
<dbReference type="InterPro" id="IPR048280">
    <property type="entry name" value="COX6B-like"/>
</dbReference>
<evidence type="ECO:0000256" key="3">
    <source>
        <dbReference type="ARBA" id="ARBA00023157"/>
    </source>
</evidence>
<protein>
    <recommendedName>
        <fullName evidence="5">Coiled-coil-helix-coiled-coil-helix domain-containing protein 7</fullName>
    </recommendedName>
</protein>
<dbReference type="Proteomes" id="UP000829291">
    <property type="component" value="Chromosome 3"/>
</dbReference>
<comment type="subcellular location">
    <subcellularLocation>
        <location evidence="1">Mitochondrion intermembrane space</location>
    </subcellularLocation>
</comment>